<dbReference type="InterPro" id="IPR041489">
    <property type="entry name" value="PDZ_6"/>
</dbReference>
<dbReference type="MEROPS" id="S41.012"/>
<dbReference type="HOGENOM" id="CLU_031949_0_1_10"/>
<dbReference type="PROSITE" id="PS50106">
    <property type="entry name" value="PDZ"/>
    <property type="match status" value="1"/>
</dbReference>
<reference key="1">
    <citation type="submission" date="2010-11" db="EMBL/GenBank/DDBJ databases">
        <title>The complete genome of Leadbetterella byssophila DSM 17132.</title>
        <authorList>
            <consortium name="US DOE Joint Genome Institute (JGI-PGF)"/>
            <person name="Lucas S."/>
            <person name="Copeland A."/>
            <person name="Lapidus A."/>
            <person name="Glavina del Rio T."/>
            <person name="Dalin E."/>
            <person name="Tice H."/>
            <person name="Bruce D."/>
            <person name="Goodwin L."/>
            <person name="Pitluck S."/>
            <person name="Kyrpides N."/>
            <person name="Mavromatis K."/>
            <person name="Ivanova N."/>
            <person name="Teshima H."/>
            <person name="Brettin T."/>
            <person name="Detter J.C."/>
            <person name="Han C."/>
            <person name="Tapia R."/>
            <person name="Land M."/>
            <person name="Hauser L."/>
            <person name="Markowitz V."/>
            <person name="Cheng J.-F."/>
            <person name="Hugenholtz P."/>
            <person name="Woyke T."/>
            <person name="Wu D."/>
            <person name="Tindall B."/>
            <person name="Pomrenke H.G."/>
            <person name="Brambilla E."/>
            <person name="Klenk H.-P."/>
            <person name="Eisen J.A."/>
        </authorList>
    </citation>
    <scope>NUCLEOTIDE SEQUENCE [LARGE SCALE GENOMIC DNA]</scope>
    <source>
        <strain>DSM 17132</strain>
    </source>
</reference>
<dbReference type="InterPro" id="IPR005151">
    <property type="entry name" value="Tail-specific_protease"/>
</dbReference>
<dbReference type="GO" id="GO:0007165">
    <property type="term" value="P:signal transduction"/>
    <property type="evidence" value="ECO:0007669"/>
    <property type="project" value="TreeGrafter"/>
</dbReference>
<protein>
    <submittedName>
        <fullName evidence="2">Peptidase S41</fullName>
    </submittedName>
</protein>
<dbReference type="InterPro" id="IPR001478">
    <property type="entry name" value="PDZ"/>
</dbReference>
<evidence type="ECO:0000313" key="3">
    <source>
        <dbReference type="Proteomes" id="UP000007435"/>
    </source>
</evidence>
<accession>E4RUJ5</accession>
<reference evidence="2 3" key="2">
    <citation type="journal article" date="2011" name="Stand. Genomic Sci.">
        <title>Complete genome sequence of Leadbetterella byssophila type strain (4M15).</title>
        <authorList>
            <person name="Abt B."/>
            <person name="Teshima H."/>
            <person name="Lucas S."/>
            <person name="Lapidus A."/>
            <person name="Del Rio T.G."/>
            <person name="Nolan M."/>
            <person name="Tice H."/>
            <person name="Cheng J.F."/>
            <person name="Pitluck S."/>
            <person name="Liolios K."/>
            <person name="Pagani I."/>
            <person name="Ivanova N."/>
            <person name="Mavromatis K."/>
            <person name="Pati A."/>
            <person name="Tapia R."/>
            <person name="Han C."/>
            <person name="Goodwin L."/>
            <person name="Chen A."/>
            <person name="Palaniappan K."/>
            <person name="Land M."/>
            <person name="Hauser L."/>
            <person name="Chang Y.J."/>
            <person name="Jeffries C.D."/>
            <person name="Rohde M."/>
            <person name="Goker M."/>
            <person name="Tindall B.J."/>
            <person name="Detter J.C."/>
            <person name="Woyke T."/>
            <person name="Bristow J."/>
            <person name="Eisen J.A."/>
            <person name="Markowitz V."/>
            <person name="Hugenholtz P."/>
            <person name="Klenk H.P."/>
            <person name="Kyrpides N.C."/>
        </authorList>
    </citation>
    <scope>NUCLEOTIDE SEQUENCE [LARGE SCALE GENOMIC DNA]</scope>
    <source>
        <strain evidence="3">DSM 17132 / JCM 16389 / KACC 11308 / NBRC 106382 / 4M15</strain>
    </source>
</reference>
<dbReference type="STRING" id="649349.Lbys_3069"/>
<dbReference type="GO" id="GO:0008236">
    <property type="term" value="F:serine-type peptidase activity"/>
    <property type="evidence" value="ECO:0007669"/>
    <property type="project" value="InterPro"/>
</dbReference>
<dbReference type="InterPro" id="IPR036034">
    <property type="entry name" value="PDZ_sf"/>
</dbReference>
<dbReference type="Gene3D" id="3.30.750.170">
    <property type="match status" value="1"/>
</dbReference>
<dbReference type="InterPro" id="IPR041613">
    <property type="entry name" value="Pept_S41_N"/>
</dbReference>
<dbReference type="InterPro" id="IPR029045">
    <property type="entry name" value="ClpP/crotonase-like_dom_sf"/>
</dbReference>
<evidence type="ECO:0000259" key="1">
    <source>
        <dbReference type="PROSITE" id="PS50106"/>
    </source>
</evidence>
<dbReference type="OrthoDB" id="9778516at2"/>
<dbReference type="Pfam" id="PF18294">
    <property type="entry name" value="Pept_S41_N"/>
    <property type="match status" value="1"/>
</dbReference>
<dbReference type="SMART" id="SM00228">
    <property type="entry name" value="PDZ"/>
    <property type="match status" value="1"/>
</dbReference>
<organism evidence="2 3">
    <name type="scientific">Leadbetterella byssophila (strain DSM 17132 / JCM 16389 / KACC 11308 / NBRC 106382 / 4M15)</name>
    <dbReference type="NCBI Taxonomy" id="649349"/>
    <lineage>
        <taxon>Bacteria</taxon>
        <taxon>Pseudomonadati</taxon>
        <taxon>Bacteroidota</taxon>
        <taxon>Cytophagia</taxon>
        <taxon>Cytophagales</taxon>
        <taxon>Leadbetterellaceae</taxon>
        <taxon>Leadbetterella</taxon>
    </lineage>
</organism>
<dbReference type="AlphaFoldDB" id="E4RUJ5"/>
<dbReference type="SUPFAM" id="SSF50156">
    <property type="entry name" value="PDZ domain-like"/>
    <property type="match status" value="1"/>
</dbReference>
<dbReference type="PANTHER" id="PTHR32060:SF30">
    <property type="entry name" value="CARBOXY-TERMINAL PROCESSING PROTEASE CTPA"/>
    <property type="match status" value="1"/>
</dbReference>
<dbReference type="PROSITE" id="PS51257">
    <property type="entry name" value="PROKAR_LIPOPROTEIN"/>
    <property type="match status" value="1"/>
</dbReference>
<dbReference type="Gene3D" id="3.90.226.10">
    <property type="entry name" value="2-enoyl-CoA Hydratase, Chain A, domain 1"/>
    <property type="match status" value="1"/>
</dbReference>
<name>E4RUJ5_LEAB4</name>
<proteinExistence type="predicted"/>
<dbReference type="Pfam" id="PF03572">
    <property type="entry name" value="Peptidase_S41"/>
    <property type="match status" value="1"/>
</dbReference>
<sequence length="450" mass="51639">MNKATIYILVLFFFIVSCEKSKVLPDPPIIVVPDDTTVVLPKYFHENTWIYEQMRLQYLWADDMPDEKSTDKNLEPVEYFYSLLRKDVDRYSYASSDYQEILDYWNGQLESYGFRYKKVRVDGEFGLAVSLVLKNSPAELGGLKRGDLIVAIDGEPLNPENAERLLERKGASFLIKNDEEYRLSLAKRKFQVDPLQFAEIIPWQGKKVGYLVYTQFLFEYEERTRALFQYFKDQQIDEMIIDLRFNPGGVTPNAEVMASLLGPDLGSSVELFHGTGNTYSQQQSILRGESPVGRRYFTNETSNLSHLSRLFVLTSKSTASSSELVINCLRPYRAVYTVGGYTYGKNLISTIIYDETGRYSFGLMPAWATLINAHDQSTYGKDGLIPDFPILEDEWPYMPLGDTTETLLRKALYAISPGESKKEFKKIEVLDGFHHWDTGKGFLGNKRYNP</sequence>
<dbReference type="eggNOG" id="COG0793">
    <property type="taxonomic scope" value="Bacteria"/>
</dbReference>
<dbReference type="SMART" id="SM00245">
    <property type="entry name" value="TSPc"/>
    <property type="match status" value="1"/>
</dbReference>
<dbReference type="Proteomes" id="UP000007435">
    <property type="component" value="Chromosome"/>
</dbReference>
<dbReference type="RefSeq" id="WP_013409763.1">
    <property type="nucleotide sequence ID" value="NC_014655.1"/>
</dbReference>
<feature type="domain" description="PDZ" evidence="1">
    <location>
        <begin position="106"/>
        <end position="189"/>
    </location>
</feature>
<dbReference type="GO" id="GO:0006508">
    <property type="term" value="P:proteolysis"/>
    <property type="evidence" value="ECO:0007669"/>
    <property type="project" value="InterPro"/>
</dbReference>
<gene>
    <name evidence="2" type="ordered locus">Lbys_3069</name>
</gene>
<dbReference type="EMBL" id="CP002305">
    <property type="protein sequence ID" value="ADQ18731.1"/>
    <property type="molecule type" value="Genomic_DNA"/>
</dbReference>
<dbReference type="GO" id="GO:0030288">
    <property type="term" value="C:outer membrane-bounded periplasmic space"/>
    <property type="evidence" value="ECO:0007669"/>
    <property type="project" value="TreeGrafter"/>
</dbReference>
<dbReference type="KEGG" id="lby:Lbys_3069"/>
<dbReference type="CDD" id="cd07561">
    <property type="entry name" value="Peptidase_S41_CPP_like"/>
    <property type="match status" value="1"/>
</dbReference>
<keyword evidence="3" id="KW-1185">Reference proteome</keyword>
<evidence type="ECO:0000313" key="2">
    <source>
        <dbReference type="EMBL" id="ADQ18731.1"/>
    </source>
</evidence>
<dbReference type="GO" id="GO:0004175">
    <property type="term" value="F:endopeptidase activity"/>
    <property type="evidence" value="ECO:0007669"/>
    <property type="project" value="TreeGrafter"/>
</dbReference>
<dbReference type="PANTHER" id="PTHR32060">
    <property type="entry name" value="TAIL-SPECIFIC PROTEASE"/>
    <property type="match status" value="1"/>
</dbReference>
<dbReference type="Gene3D" id="2.30.42.10">
    <property type="match status" value="1"/>
</dbReference>
<dbReference type="Pfam" id="PF17820">
    <property type="entry name" value="PDZ_6"/>
    <property type="match status" value="1"/>
</dbReference>
<dbReference type="SUPFAM" id="SSF52096">
    <property type="entry name" value="ClpP/crotonase"/>
    <property type="match status" value="1"/>
</dbReference>